<name>A0A7J9FB47_9ROSI</name>
<gene>
    <name evidence="1" type="ORF">Gotri_002682</name>
</gene>
<evidence type="ECO:0000313" key="1">
    <source>
        <dbReference type="EMBL" id="MBA0781795.1"/>
    </source>
</evidence>
<accession>A0A7J9FB47</accession>
<evidence type="ECO:0000313" key="2">
    <source>
        <dbReference type="Proteomes" id="UP000593568"/>
    </source>
</evidence>
<organism evidence="1 2">
    <name type="scientific">Gossypium trilobum</name>
    <dbReference type="NCBI Taxonomy" id="34281"/>
    <lineage>
        <taxon>Eukaryota</taxon>
        <taxon>Viridiplantae</taxon>
        <taxon>Streptophyta</taxon>
        <taxon>Embryophyta</taxon>
        <taxon>Tracheophyta</taxon>
        <taxon>Spermatophyta</taxon>
        <taxon>Magnoliopsida</taxon>
        <taxon>eudicotyledons</taxon>
        <taxon>Gunneridae</taxon>
        <taxon>Pentapetalae</taxon>
        <taxon>rosids</taxon>
        <taxon>malvids</taxon>
        <taxon>Malvales</taxon>
        <taxon>Malvaceae</taxon>
        <taxon>Malvoideae</taxon>
        <taxon>Gossypium</taxon>
    </lineage>
</organism>
<dbReference type="AlphaFoldDB" id="A0A7J9FB47"/>
<comment type="caution">
    <text evidence="1">The sequence shown here is derived from an EMBL/GenBank/DDBJ whole genome shotgun (WGS) entry which is preliminary data.</text>
</comment>
<evidence type="ECO:0008006" key="3">
    <source>
        <dbReference type="Google" id="ProtNLM"/>
    </source>
</evidence>
<protein>
    <recommendedName>
        <fullName evidence="3">DUF4283 domain-containing protein</fullName>
    </recommendedName>
</protein>
<proteinExistence type="predicted"/>
<dbReference type="Proteomes" id="UP000593568">
    <property type="component" value="Unassembled WGS sequence"/>
</dbReference>
<reference evidence="1 2" key="1">
    <citation type="journal article" date="2019" name="Genome Biol. Evol.">
        <title>Insights into the evolution of the New World diploid cottons (Gossypium, subgenus Houzingenia) based on genome sequencing.</title>
        <authorList>
            <person name="Grover C.E."/>
            <person name="Arick M.A. 2nd"/>
            <person name="Thrash A."/>
            <person name="Conover J.L."/>
            <person name="Sanders W.S."/>
            <person name="Peterson D.G."/>
            <person name="Frelichowski J.E."/>
            <person name="Scheffler J.A."/>
            <person name="Scheffler B.E."/>
            <person name="Wendel J.F."/>
        </authorList>
    </citation>
    <scope>NUCLEOTIDE SEQUENCE [LARGE SCALE GENOMIC DNA]</scope>
    <source>
        <strain evidence="1">8</strain>
        <tissue evidence="1">Leaf</tissue>
    </source>
</reference>
<dbReference type="EMBL" id="JABEZW010000012">
    <property type="protein sequence ID" value="MBA0781795.1"/>
    <property type="molecule type" value="Genomic_DNA"/>
</dbReference>
<keyword evidence="2" id="KW-1185">Reference proteome</keyword>
<sequence>MDLDRVVNGALWIFNNHILVFRKLHVGEDPVKVPLRFSTFSVQEHDLPMGLF</sequence>